<evidence type="ECO:0000259" key="8">
    <source>
        <dbReference type="PROSITE" id="PS51462"/>
    </source>
</evidence>
<dbReference type="InterPro" id="IPR015797">
    <property type="entry name" value="NUDIX_hydrolase-like_dom_sf"/>
</dbReference>
<organism evidence="9 10">
    <name type="scientific">Vibrio agarilyticus</name>
    <dbReference type="NCBI Taxonomy" id="2726741"/>
    <lineage>
        <taxon>Bacteria</taxon>
        <taxon>Pseudomonadati</taxon>
        <taxon>Pseudomonadota</taxon>
        <taxon>Gammaproteobacteria</taxon>
        <taxon>Vibrionales</taxon>
        <taxon>Vibrionaceae</taxon>
        <taxon>Vibrio</taxon>
    </lineage>
</organism>
<evidence type="ECO:0000256" key="6">
    <source>
        <dbReference type="ARBA" id="ARBA00022842"/>
    </source>
</evidence>
<comment type="similarity">
    <text evidence="3">Belongs to the Nudix hydrolase family. PCD1 subfamily.</text>
</comment>
<dbReference type="Proteomes" id="UP000535589">
    <property type="component" value="Unassembled WGS sequence"/>
</dbReference>
<dbReference type="InterPro" id="IPR045121">
    <property type="entry name" value="CoAse"/>
</dbReference>
<dbReference type="NCBIfam" id="NF007980">
    <property type="entry name" value="PRK10707.1"/>
    <property type="match status" value="1"/>
</dbReference>
<keyword evidence="10" id="KW-1185">Reference proteome</keyword>
<dbReference type="RefSeq" id="WP_168835787.1">
    <property type="nucleotide sequence ID" value="NZ_JABAIK010000005.1"/>
</dbReference>
<reference evidence="9 10" key="1">
    <citation type="submission" date="2020-04" db="EMBL/GenBank/DDBJ databases">
        <title>Vibrio sp. SM6, a novel species isolated from seawater.</title>
        <authorList>
            <person name="Wang X."/>
        </authorList>
    </citation>
    <scope>NUCLEOTIDE SEQUENCE [LARGE SCALE GENOMIC DNA]</scope>
    <source>
        <strain evidence="9 10">SM6</strain>
    </source>
</reference>
<comment type="caution">
    <text evidence="9">The sequence shown here is derived from an EMBL/GenBank/DDBJ whole genome shotgun (WGS) entry which is preliminary data.</text>
</comment>
<dbReference type="AlphaFoldDB" id="A0A7X8YG65"/>
<dbReference type="GO" id="GO:0030145">
    <property type="term" value="F:manganese ion binding"/>
    <property type="evidence" value="ECO:0007669"/>
    <property type="project" value="InterPro"/>
</dbReference>
<evidence type="ECO:0000256" key="1">
    <source>
        <dbReference type="ARBA" id="ARBA00001936"/>
    </source>
</evidence>
<keyword evidence="7" id="KW-0464">Manganese</keyword>
<dbReference type="PROSITE" id="PS01293">
    <property type="entry name" value="NUDIX_COA"/>
    <property type="match status" value="1"/>
</dbReference>
<dbReference type="InterPro" id="IPR000086">
    <property type="entry name" value="NUDIX_hydrolase_dom"/>
</dbReference>
<keyword evidence="4" id="KW-0479">Metal-binding</keyword>
<dbReference type="Pfam" id="PF00293">
    <property type="entry name" value="NUDIX"/>
    <property type="match status" value="1"/>
</dbReference>
<dbReference type="Gene3D" id="3.90.79.10">
    <property type="entry name" value="Nucleoside Triphosphate Pyrophosphohydrolase"/>
    <property type="match status" value="1"/>
</dbReference>
<dbReference type="PANTHER" id="PTHR12992">
    <property type="entry name" value="NUDIX HYDROLASE"/>
    <property type="match status" value="1"/>
</dbReference>
<dbReference type="GO" id="GO:0009132">
    <property type="term" value="P:nucleoside diphosphate metabolic process"/>
    <property type="evidence" value="ECO:0007669"/>
    <property type="project" value="InterPro"/>
</dbReference>
<dbReference type="CDD" id="cd03426">
    <property type="entry name" value="NUDIX_CoAse_Nudt7"/>
    <property type="match status" value="1"/>
</dbReference>
<dbReference type="SUPFAM" id="SSF55811">
    <property type="entry name" value="Nudix"/>
    <property type="match status" value="1"/>
</dbReference>
<dbReference type="InterPro" id="IPR000059">
    <property type="entry name" value="NUDIX_hydrolase_NudL_CS"/>
</dbReference>
<protein>
    <submittedName>
        <fullName evidence="9">CoA pyrophosphatase</fullName>
    </submittedName>
</protein>
<evidence type="ECO:0000313" key="9">
    <source>
        <dbReference type="EMBL" id="NLS12638.1"/>
    </source>
</evidence>
<gene>
    <name evidence="9" type="ORF">HGP28_06935</name>
</gene>
<evidence type="ECO:0000256" key="7">
    <source>
        <dbReference type="ARBA" id="ARBA00023211"/>
    </source>
</evidence>
<evidence type="ECO:0000256" key="5">
    <source>
        <dbReference type="ARBA" id="ARBA00022801"/>
    </source>
</evidence>
<evidence type="ECO:0000256" key="3">
    <source>
        <dbReference type="ARBA" id="ARBA00006506"/>
    </source>
</evidence>
<comment type="cofactor">
    <cofactor evidence="1">
        <name>Mn(2+)</name>
        <dbReference type="ChEBI" id="CHEBI:29035"/>
    </cofactor>
</comment>
<name>A0A7X8YG65_9VIBR</name>
<dbReference type="GO" id="GO:0000287">
    <property type="term" value="F:magnesium ion binding"/>
    <property type="evidence" value="ECO:0007669"/>
    <property type="project" value="InterPro"/>
</dbReference>
<dbReference type="GO" id="GO:0010945">
    <property type="term" value="F:coenzyme A diphosphatase activity"/>
    <property type="evidence" value="ECO:0007669"/>
    <property type="project" value="InterPro"/>
</dbReference>
<comment type="cofactor">
    <cofactor evidence="2">
        <name>Mg(2+)</name>
        <dbReference type="ChEBI" id="CHEBI:18420"/>
    </cofactor>
</comment>
<keyword evidence="5" id="KW-0378">Hydrolase</keyword>
<feature type="domain" description="Nudix hydrolase" evidence="8">
    <location>
        <begin position="36"/>
        <end position="168"/>
    </location>
</feature>
<dbReference type="PROSITE" id="PS51462">
    <property type="entry name" value="NUDIX"/>
    <property type="match status" value="1"/>
</dbReference>
<accession>A0A7X8YG65</accession>
<dbReference type="EMBL" id="JABAIK010000005">
    <property type="protein sequence ID" value="NLS12638.1"/>
    <property type="molecule type" value="Genomic_DNA"/>
</dbReference>
<sequence length="206" mass="23578">MILTAQMLKQHFSLQLPMDYHAEAIARTQHINPTTLRKAAVLIGFVERENGLHVLLTTRAKHLRHHPGQVSFPGGKFESSDQRLNETALRETEEELGIERSSIEIFGQLPPLPTISGFQVTPFLAQFSPRYQLNIDANEVDNAFEVPATWLLSRTNLHTSTFTIRGHQHRIFALNYQHHFIWGVTAQIIDALQRQLISLYSDTRFT</sequence>
<keyword evidence="6" id="KW-0460">Magnesium</keyword>
<evidence type="ECO:0000313" key="10">
    <source>
        <dbReference type="Proteomes" id="UP000535589"/>
    </source>
</evidence>
<evidence type="ECO:0000256" key="2">
    <source>
        <dbReference type="ARBA" id="ARBA00001946"/>
    </source>
</evidence>
<dbReference type="PANTHER" id="PTHR12992:SF11">
    <property type="entry name" value="MITOCHONDRIAL COENZYME A DIPHOSPHATASE NUDT8"/>
    <property type="match status" value="1"/>
</dbReference>
<evidence type="ECO:0000256" key="4">
    <source>
        <dbReference type="ARBA" id="ARBA00022723"/>
    </source>
</evidence>
<proteinExistence type="inferred from homology"/>